<dbReference type="STRING" id="1004156.AYP45_00705"/>
<dbReference type="EMBL" id="AYTS01000008">
    <property type="protein sequence ID" value="OOP57875.1"/>
    <property type="molecule type" value="Genomic_DNA"/>
</dbReference>
<dbReference type="Proteomes" id="UP000189681">
    <property type="component" value="Unassembled WGS sequence"/>
</dbReference>
<dbReference type="PANTHER" id="PTHR33258">
    <property type="entry name" value="TRANSPOSASE INSL FOR INSERTION SEQUENCE ELEMENT IS186A-RELATED"/>
    <property type="match status" value="1"/>
</dbReference>
<dbReference type="InterPro" id="IPR047952">
    <property type="entry name" value="Transpos_IS4"/>
</dbReference>
<keyword evidence="3" id="KW-0238">DNA-binding</keyword>
<dbReference type="NCBIfam" id="NF033592">
    <property type="entry name" value="transpos_IS4_1"/>
    <property type="match status" value="1"/>
</dbReference>
<comment type="similarity">
    <text evidence="1">Belongs to the transposase 11 family.</text>
</comment>
<feature type="domain" description="Transposase IS4-like" evidence="6">
    <location>
        <begin position="126"/>
        <end position="330"/>
    </location>
</feature>
<dbReference type="InterPro" id="IPR012337">
    <property type="entry name" value="RNaseH-like_sf"/>
</dbReference>
<dbReference type="GO" id="GO:0006313">
    <property type="term" value="P:DNA transposition"/>
    <property type="evidence" value="ECO:0007669"/>
    <property type="project" value="InterPro"/>
</dbReference>
<evidence type="ECO:0000256" key="4">
    <source>
        <dbReference type="ARBA" id="ARBA00023172"/>
    </source>
</evidence>
<dbReference type="PANTHER" id="PTHR33258:SF1">
    <property type="entry name" value="TRANSPOSASE INSL FOR INSERTION SEQUENCE ELEMENT IS186A-RELATED"/>
    <property type="match status" value="1"/>
</dbReference>
<evidence type="ECO:0000313" key="8">
    <source>
        <dbReference type="Proteomes" id="UP000189681"/>
    </source>
</evidence>
<accession>A0A1V4AXL3</accession>
<dbReference type="InterPro" id="IPR002559">
    <property type="entry name" value="Transposase_11"/>
</dbReference>
<evidence type="ECO:0000256" key="5">
    <source>
        <dbReference type="SAM" id="MobiDB-lite"/>
    </source>
</evidence>
<gene>
    <name evidence="7" type="ORF">AYP45_00705</name>
</gene>
<evidence type="ECO:0000313" key="7">
    <source>
        <dbReference type="EMBL" id="OOP57875.1"/>
    </source>
</evidence>
<keyword evidence="2" id="KW-0815">Transposition</keyword>
<evidence type="ECO:0000256" key="1">
    <source>
        <dbReference type="ARBA" id="ARBA00010075"/>
    </source>
</evidence>
<feature type="region of interest" description="Disordered" evidence="5">
    <location>
        <begin position="366"/>
        <end position="390"/>
    </location>
</feature>
<evidence type="ECO:0000259" key="6">
    <source>
        <dbReference type="Pfam" id="PF01609"/>
    </source>
</evidence>
<dbReference type="Pfam" id="PF01609">
    <property type="entry name" value="DDE_Tnp_1"/>
    <property type="match status" value="1"/>
</dbReference>
<evidence type="ECO:0000256" key="2">
    <source>
        <dbReference type="ARBA" id="ARBA00022578"/>
    </source>
</evidence>
<dbReference type="SUPFAM" id="SSF53098">
    <property type="entry name" value="Ribonuclease H-like"/>
    <property type="match status" value="1"/>
</dbReference>
<dbReference type="AlphaFoldDB" id="A0A1V4AXL3"/>
<keyword evidence="4" id="KW-0233">DNA recombination</keyword>
<comment type="caution">
    <text evidence="7">The sequence shown here is derived from an EMBL/GenBank/DDBJ whole genome shotgun (WGS) entry which is preliminary data.</text>
</comment>
<reference evidence="7 8" key="1">
    <citation type="journal article" date="2017" name="Water Res.">
        <title>Discovery and metagenomic analysis of an anammox bacterial enrichment related to Candidatus "Brocadia caroliniensis" in a full-scale glycerol-fed nitritation-denitritation separate centrate treatment process.</title>
        <authorList>
            <person name="Park H."/>
            <person name="Brotto A.C."/>
            <person name="van Loosdrecht M.C."/>
            <person name="Chandran K."/>
        </authorList>
    </citation>
    <scope>NUCLEOTIDE SEQUENCE [LARGE SCALE GENOMIC DNA]</scope>
    <source>
        <strain evidence="7">26THWARD</strain>
    </source>
</reference>
<name>A0A1V4AXL3_9BACT</name>
<protein>
    <submittedName>
        <fullName evidence="7">Transposase</fullName>
    </submittedName>
</protein>
<organism evidence="7 8">
    <name type="scientific">Candidatus Brocadia carolinensis</name>
    <dbReference type="NCBI Taxonomy" id="1004156"/>
    <lineage>
        <taxon>Bacteria</taxon>
        <taxon>Pseudomonadati</taxon>
        <taxon>Planctomycetota</taxon>
        <taxon>Candidatus Brocadiia</taxon>
        <taxon>Candidatus Brocadiales</taxon>
        <taxon>Candidatus Brocadiaceae</taxon>
        <taxon>Candidatus Brocadia</taxon>
    </lineage>
</organism>
<sequence length="390" mass="45320">MPCTFHPHDKRQNAPSFHELWRPVESVSIDIPPLEARGNKPLQLNFEHHLKALVFYHLEEHTSGRHLLQVLEEDDFAREVIAGIKKSSFFEAINSRGLDQLTYVFQQLQAKAAKILPREHAELGNLVAIDGSLIDAVLSMHWADYRNDCKKAKVHPGFDMNQSIPSKLFLTQGKADERPFVSQILRPGQTGVMDRYYQCHKDFDLWQTEEKFFVCRIRENSTKTCIRFNAVKPGGIVFYDAIVLLGTPGVNQTEKELRVIGYRIDNKIYWIATNRYDLSAEELTTIYKLRWNIEIFFVWWKRHLKVYHLIARTKSGLMAQILGGLITYLLLAIYCHEHYQEKVSIKRVRELRIKIQNEARNLKNNQGTLSSQQADTNNLKEQQSRSFAIP</sequence>
<dbReference type="GO" id="GO:0004803">
    <property type="term" value="F:transposase activity"/>
    <property type="evidence" value="ECO:0007669"/>
    <property type="project" value="InterPro"/>
</dbReference>
<evidence type="ECO:0000256" key="3">
    <source>
        <dbReference type="ARBA" id="ARBA00023125"/>
    </source>
</evidence>
<proteinExistence type="inferred from homology"/>
<dbReference type="GO" id="GO:0003677">
    <property type="term" value="F:DNA binding"/>
    <property type="evidence" value="ECO:0007669"/>
    <property type="project" value="UniProtKB-KW"/>
</dbReference>